<dbReference type="Gene3D" id="2.60.40.2700">
    <property type="match status" value="1"/>
</dbReference>
<feature type="coiled-coil region" evidence="1">
    <location>
        <begin position="135"/>
        <end position="176"/>
    </location>
</feature>
<dbReference type="EMBL" id="GDJX01025630">
    <property type="protein sequence ID" value="JAT42306.1"/>
    <property type="molecule type" value="Transcribed_RNA"/>
</dbReference>
<dbReference type="AlphaFoldDB" id="A0A1D1XIT3"/>
<evidence type="ECO:0000256" key="1">
    <source>
        <dbReference type="SAM" id="Coils"/>
    </source>
</evidence>
<proteinExistence type="predicted"/>
<dbReference type="PANTHER" id="PTHR31149:SF10">
    <property type="entry name" value="OS05G0100900 PROTEIN"/>
    <property type="match status" value="1"/>
</dbReference>
<evidence type="ECO:0000313" key="4">
    <source>
        <dbReference type="EMBL" id="JAT42306.1"/>
    </source>
</evidence>
<feature type="region of interest" description="Disordered" evidence="2">
    <location>
        <begin position="496"/>
        <end position="591"/>
    </location>
</feature>
<evidence type="ECO:0000256" key="2">
    <source>
        <dbReference type="SAM" id="MobiDB-lite"/>
    </source>
</evidence>
<feature type="compositionally biased region" description="Polar residues" evidence="2">
    <location>
        <begin position="504"/>
        <end position="519"/>
    </location>
</feature>
<name>A0A1D1XIT3_9ARAE</name>
<dbReference type="PANTHER" id="PTHR31149">
    <property type="entry name" value="EXPRESSED PROTEIN"/>
    <property type="match status" value="1"/>
</dbReference>
<dbReference type="GO" id="GO:0005886">
    <property type="term" value="C:plasma membrane"/>
    <property type="evidence" value="ECO:0007669"/>
    <property type="project" value="TreeGrafter"/>
</dbReference>
<feature type="compositionally biased region" description="Basic and acidic residues" evidence="2">
    <location>
        <begin position="537"/>
        <end position="547"/>
    </location>
</feature>
<reference evidence="4" key="1">
    <citation type="submission" date="2015-07" db="EMBL/GenBank/DDBJ databases">
        <title>Transcriptome Assembly of Anthurium amnicola.</title>
        <authorList>
            <person name="Suzuki J."/>
        </authorList>
    </citation>
    <scope>NUCLEOTIDE SEQUENCE</scope>
</reference>
<dbReference type="FunFam" id="2.60.40.2700:FF:000001">
    <property type="entry name" value="Transmembrane protein"/>
    <property type="match status" value="1"/>
</dbReference>
<keyword evidence="1" id="KW-0175">Coiled coil</keyword>
<feature type="non-terminal residue" evidence="4">
    <location>
        <position position="1"/>
    </location>
</feature>
<feature type="compositionally biased region" description="Low complexity" evidence="2">
    <location>
        <begin position="280"/>
        <end position="289"/>
    </location>
</feature>
<sequence length="853" mass="94825">GLCGRRPPRSHHPSHFLQFHTNPQRNAGNQIHLPFPSWNSRFRSSILPSPSRRRGPEAGFVLLPDLPSCRLNPISRRRVLRLLPIAAMGAYDSNPVKEGVYGREALPPWKGPVAVGNLAERIGGMGIGDSLVDSLFQVRKAVEDAENTIKQQLEENNHLRDELLRKTRELEKYQLDTTASLTSSAGGTREVHLQGPNKTCLATFPSGNDEYKIRWLSNGSSSEPQGALVIHQNGTNSNEDPLLHSNVMNHHFLENKANGSSKLCPSGQTGVDNAVTSQFSSPSRSISPSRHQKEGEYTSRLNSTGHGLMQMTEINNSSSLLKQDLILKVREHEEEILQLRRHLADFSMKEAQIRNEKYVLEKRIAHMRMAFDQQQQDLVDAASKALSYRQEIIEENIRLTYALQAAQQERSTFVSSLMPLLSDYNLQPSVPDAMSIVSNLKVLFKHLQEKLLITEEKLKDSQYQLAPWQAEAVNNIPQSPSHSTGARGVPTMKKGLEIVPQPPYSHTQSPISSPNAQTRTDWEGLGRQTLQSGSSDTGRKILDHESMGKSSPSASSADLKNQNPSFKDLVRGNGAEDSEAARVPQGRESSVHWGGFGSSPYLASGMDEGSSQYPYLPPVLEEPSSSFSEAAEDDPLPAIEGLQVSGEAFPGRELLASGYSINGTTTCNFEWVRYLEDGSVNYIEGAKQPKYLVTADDVDSYLAIEVQPLDDRKRKGELVKVFANEQRKITCDPEMQEQIERILGIGQESFEVSVSAGVLNIWERGILAIKREGYSIKCNGTRVVVTEKFSPNTAIMIPYGYVTEFLIHGSGGTEHVLKANNSLMRDTIVLTMRFFIMRAVEKRRGRRKGIFFK</sequence>
<protein>
    <submittedName>
        <fullName evidence="4">Tripartite motif-containing protein 29</fullName>
    </submittedName>
</protein>
<dbReference type="InterPro" id="IPR055474">
    <property type="entry name" value="DUF7046"/>
</dbReference>
<organism evidence="4">
    <name type="scientific">Anthurium amnicola</name>
    <dbReference type="NCBI Taxonomy" id="1678845"/>
    <lineage>
        <taxon>Eukaryota</taxon>
        <taxon>Viridiplantae</taxon>
        <taxon>Streptophyta</taxon>
        <taxon>Embryophyta</taxon>
        <taxon>Tracheophyta</taxon>
        <taxon>Spermatophyta</taxon>
        <taxon>Magnoliopsida</taxon>
        <taxon>Liliopsida</taxon>
        <taxon>Araceae</taxon>
        <taxon>Pothoideae</taxon>
        <taxon>Potheae</taxon>
        <taxon>Anthurium</taxon>
    </lineage>
</organism>
<feature type="coiled-coil region" evidence="1">
    <location>
        <begin position="322"/>
        <end position="349"/>
    </location>
</feature>
<evidence type="ECO:0000259" key="3">
    <source>
        <dbReference type="Pfam" id="PF23080"/>
    </source>
</evidence>
<feature type="region of interest" description="Disordered" evidence="2">
    <location>
        <begin position="278"/>
        <end position="299"/>
    </location>
</feature>
<feature type="domain" description="DUF7046" evidence="3">
    <location>
        <begin position="757"/>
        <end position="848"/>
    </location>
</feature>
<gene>
    <name evidence="4" type="primary">TRIM29_2</name>
    <name evidence="4" type="ORF">g.69797</name>
</gene>
<dbReference type="Pfam" id="PF23080">
    <property type="entry name" value="DUF7046"/>
    <property type="match status" value="1"/>
</dbReference>
<accession>A0A1D1XIT3</accession>